<feature type="region of interest" description="Disordered" evidence="1">
    <location>
        <begin position="448"/>
        <end position="489"/>
    </location>
</feature>
<feature type="compositionally biased region" description="Low complexity" evidence="1">
    <location>
        <begin position="456"/>
        <end position="469"/>
    </location>
</feature>
<dbReference type="AlphaFoldDB" id="A0A6N7ZLJ3"/>
<dbReference type="RefSeq" id="WP_155099693.1">
    <property type="nucleotide sequence ID" value="NZ_WMKA01000038.1"/>
</dbReference>
<dbReference type="Proteomes" id="UP000440668">
    <property type="component" value="Unassembled WGS sequence"/>
</dbReference>
<evidence type="ECO:0000313" key="3">
    <source>
        <dbReference type="Proteomes" id="UP000440668"/>
    </source>
</evidence>
<protein>
    <submittedName>
        <fullName evidence="2">Uncharacterized protein</fullName>
    </submittedName>
</protein>
<comment type="caution">
    <text evidence="2">The sequence shown here is derived from an EMBL/GenBank/DDBJ whole genome shotgun (WGS) entry which is preliminary data.</text>
</comment>
<sequence>MTYGDVTRDLHVALAELLTFQKTLPRLDHREQGGQWNVAVDDAARRQQEASSALMQRYRAVVLRWVTSSTYAALPLEVRERYDEGKRYPREREWSPVAAFHAYVRRVAQSSGADLPDRRATSLELDTPHESSIVDAWRRAAVAAWKGQEVELGDLPHQGAAEKLAVLKDATDAMRAIAYLDFRYRNVPNWPRTIASIRDSGPGSARQRIDDCARFLAGHNLDHAVDWTGRQPGAALYPTPYPPGAQGTIMALWNATTRLEHTMPSARNMHELMLVNHALSHELAEHTEHDDPALGQHFRERASLYRRLIDSTQNIDGRAGGGGPAVADYEAVLTRLASGEAPETQKQWASVAVLSDRTDARMAAVLRRGRDEGLYFTSREKRLSRDPRSGVRLAVPVWERVTAETHPTLSGAITELATTRSGRHLDPPGRAGREALAEQLEATVARLEGLREKKGYQTQSPSSPGQGVQPPRPERHTEQRDERGVVLDR</sequence>
<name>A0A6N7ZLJ3_9MICO</name>
<reference evidence="2 3" key="1">
    <citation type="submission" date="2019-11" db="EMBL/GenBank/DDBJ databases">
        <title>Cellulosimicrobium composti sp. nov. isolated from a compost.</title>
        <authorList>
            <person name="Yang Y."/>
        </authorList>
    </citation>
    <scope>NUCLEOTIDE SEQUENCE [LARGE SCALE GENOMIC DNA]</scope>
    <source>
        <strain evidence="2 3">BIT-GX5</strain>
    </source>
</reference>
<evidence type="ECO:0000313" key="2">
    <source>
        <dbReference type="EMBL" id="MTG90109.1"/>
    </source>
</evidence>
<proteinExistence type="predicted"/>
<evidence type="ECO:0000256" key="1">
    <source>
        <dbReference type="SAM" id="MobiDB-lite"/>
    </source>
</evidence>
<accession>A0A6N7ZLJ3</accession>
<organism evidence="2 3">
    <name type="scientific">Cellulosimicrobium composti</name>
    <dbReference type="NCBI Taxonomy" id="2672572"/>
    <lineage>
        <taxon>Bacteria</taxon>
        <taxon>Bacillati</taxon>
        <taxon>Actinomycetota</taxon>
        <taxon>Actinomycetes</taxon>
        <taxon>Micrococcales</taxon>
        <taxon>Promicromonosporaceae</taxon>
        <taxon>Cellulosimicrobium</taxon>
    </lineage>
</organism>
<dbReference type="EMBL" id="WMKA01000038">
    <property type="protein sequence ID" value="MTG90109.1"/>
    <property type="molecule type" value="Genomic_DNA"/>
</dbReference>
<gene>
    <name evidence="2" type="ORF">GJV82_14310</name>
</gene>
<feature type="compositionally biased region" description="Basic and acidic residues" evidence="1">
    <location>
        <begin position="472"/>
        <end position="489"/>
    </location>
</feature>